<evidence type="ECO:0000313" key="3">
    <source>
        <dbReference type="Proteomes" id="UP000598174"/>
    </source>
</evidence>
<name>A0A919J4L7_9ACTN</name>
<gene>
    <name evidence="2" type="ORF">Afe05nite_53990</name>
</gene>
<reference evidence="2" key="1">
    <citation type="submission" date="2021-01" db="EMBL/GenBank/DDBJ databases">
        <title>Whole genome shotgun sequence of Actinoplanes ferrugineus NBRC 15555.</title>
        <authorList>
            <person name="Komaki H."/>
            <person name="Tamura T."/>
        </authorList>
    </citation>
    <scope>NUCLEOTIDE SEQUENCE</scope>
    <source>
        <strain evidence="2">NBRC 15555</strain>
    </source>
</reference>
<organism evidence="2 3">
    <name type="scientific">Paractinoplanes ferrugineus</name>
    <dbReference type="NCBI Taxonomy" id="113564"/>
    <lineage>
        <taxon>Bacteria</taxon>
        <taxon>Bacillati</taxon>
        <taxon>Actinomycetota</taxon>
        <taxon>Actinomycetes</taxon>
        <taxon>Micromonosporales</taxon>
        <taxon>Micromonosporaceae</taxon>
        <taxon>Paractinoplanes</taxon>
    </lineage>
</organism>
<feature type="region of interest" description="Disordered" evidence="1">
    <location>
        <begin position="1"/>
        <end position="23"/>
    </location>
</feature>
<feature type="compositionally biased region" description="Polar residues" evidence="1">
    <location>
        <begin position="1"/>
        <end position="10"/>
    </location>
</feature>
<evidence type="ECO:0000256" key="1">
    <source>
        <dbReference type="SAM" id="MobiDB-lite"/>
    </source>
</evidence>
<dbReference type="AlphaFoldDB" id="A0A919J4L7"/>
<evidence type="ECO:0000313" key="2">
    <source>
        <dbReference type="EMBL" id="GIE13559.1"/>
    </source>
</evidence>
<keyword evidence="3" id="KW-1185">Reference proteome</keyword>
<dbReference type="EMBL" id="BOMM01000049">
    <property type="protein sequence ID" value="GIE13559.1"/>
    <property type="molecule type" value="Genomic_DNA"/>
</dbReference>
<sequence>MISPSRNKLTSLGPAPNDDSRVTVDYADGTRAAIISVGEWHTDTGLGNGHWTVLVPSAMPTPEP</sequence>
<comment type="caution">
    <text evidence="2">The sequence shown here is derived from an EMBL/GenBank/DDBJ whole genome shotgun (WGS) entry which is preliminary data.</text>
</comment>
<accession>A0A919J4L7</accession>
<protein>
    <submittedName>
        <fullName evidence="2">Uncharacterized protein</fullName>
    </submittedName>
</protein>
<dbReference type="Proteomes" id="UP000598174">
    <property type="component" value="Unassembled WGS sequence"/>
</dbReference>
<proteinExistence type="predicted"/>
<dbReference type="RefSeq" id="WP_203819993.1">
    <property type="nucleotide sequence ID" value="NZ_BAAABP010000027.1"/>
</dbReference>